<feature type="domain" description="Myb/SANT-like DNA-binding" evidence="2">
    <location>
        <begin position="7"/>
        <end position="95"/>
    </location>
</feature>
<dbReference type="PANTHER" id="PTHR47595:SF1">
    <property type="entry name" value="MYB_SANT-LIKE DNA-BINDING DOMAIN-CONTAINING PROTEIN"/>
    <property type="match status" value="1"/>
</dbReference>
<accession>A0ABD2HGN9</accession>
<feature type="compositionally biased region" description="Polar residues" evidence="1">
    <location>
        <begin position="134"/>
        <end position="147"/>
    </location>
</feature>
<proteinExistence type="predicted"/>
<comment type="caution">
    <text evidence="3">The sequence shown here is derived from an EMBL/GenBank/DDBJ whole genome shotgun (WGS) entry which is preliminary data.</text>
</comment>
<organism evidence="3 4">
    <name type="scientific">Pagothenia borchgrevinki</name>
    <name type="common">Bald rockcod</name>
    <name type="synonym">Trematomus borchgrevinki</name>
    <dbReference type="NCBI Taxonomy" id="8213"/>
    <lineage>
        <taxon>Eukaryota</taxon>
        <taxon>Metazoa</taxon>
        <taxon>Chordata</taxon>
        <taxon>Craniata</taxon>
        <taxon>Vertebrata</taxon>
        <taxon>Euteleostomi</taxon>
        <taxon>Actinopterygii</taxon>
        <taxon>Neopterygii</taxon>
        <taxon>Teleostei</taxon>
        <taxon>Neoteleostei</taxon>
        <taxon>Acanthomorphata</taxon>
        <taxon>Eupercaria</taxon>
        <taxon>Perciformes</taxon>
        <taxon>Notothenioidei</taxon>
        <taxon>Nototheniidae</taxon>
        <taxon>Pagothenia</taxon>
    </lineage>
</organism>
<name>A0ABD2HGN9_PAGBO</name>
<keyword evidence="4" id="KW-1185">Reference proteome</keyword>
<feature type="region of interest" description="Disordered" evidence="1">
    <location>
        <begin position="125"/>
        <end position="178"/>
    </location>
</feature>
<reference evidence="3 4" key="1">
    <citation type="journal article" date="2022" name="G3 (Bethesda)">
        <title>Evaluating Illumina-, Nanopore-, and PacBio-based genome assembly strategies with the bald notothen, Trematomus borchgrevinki.</title>
        <authorList>
            <person name="Rayamajhi N."/>
            <person name="Cheng C.C."/>
            <person name="Catchen J.M."/>
        </authorList>
    </citation>
    <scope>NUCLEOTIDE SEQUENCE [LARGE SCALE GENOMIC DNA]</scope>
    <source>
        <strain evidence="3">AGRC-2024</strain>
    </source>
</reference>
<evidence type="ECO:0000313" key="4">
    <source>
        <dbReference type="Proteomes" id="UP001619887"/>
    </source>
</evidence>
<evidence type="ECO:0000256" key="1">
    <source>
        <dbReference type="SAM" id="MobiDB-lite"/>
    </source>
</evidence>
<dbReference type="Pfam" id="PF13837">
    <property type="entry name" value="Myb_DNA-bind_4"/>
    <property type="match status" value="1"/>
</dbReference>
<dbReference type="AlphaFoldDB" id="A0ABD2HGN9"/>
<reference evidence="3 4" key="2">
    <citation type="journal article" date="2024" name="G3 (Bethesda)">
        <title>The genome of the cryopelagic Antarctic bald notothen, Trematomus borchgrevinki.</title>
        <authorList>
            <person name="Rayamajhi N."/>
            <person name="Rivera-Colon A.G."/>
            <person name="Minhas B.F."/>
            <person name="Cheng C.C."/>
            <person name="Catchen J.M."/>
        </authorList>
    </citation>
    <scope>NUCLEOTIDE SEQUENCE [LARGE SCALE GENOMIC DNA]</scope>
    <source>
        <strain evidence="3">AGRC-2024</strain>
    </source>
</reference>
<dbReference type="EMBL" id="JBIYXZ010002070">
    <property type="protein sequence ID" value="KAL3064973.1"/>
    <property type="molecule type" value="Genomic_DNA"/>
</dbReference>
<gene>
    <name evidence="3" type="ORF">OYC64_001083</name>
</gene>
<protein>
    <recommendedName>
        <fullName evidence="2">Myb/SANT-like DNA-binding domain-containing protein</fullName>
    </recommendedName>
</protein>
<dbReference type="Proteomes" id="UP001619887">
    <property type="component" value="Unassembled WGS sequence"/>
</dbReference>
<feature type="compositionally biased region" description="Pro residues" evidence="1">
    <location>
        <begin position="152"/>
        <end position="169"/>
    </location>
</feature>
<evidence type="ECO:0000313" key="3">
    <source>
        <dbReference type="EMBL" id="KAL3064973.1"/>
    </source>
</evidence>
<dbReference type="Gene3D" id="1.10.10.60">
    <property type="entry name" value="Homeodomain-like"/>
    <property type="match status" value="1"/>
</dbReference>
<evidence type="ECO:0000259" key="2">
    <source>
        <dbReference type="Pfam" id="PF13837"/>
    </source>
</evidence>
<sequence length="263" mass="29300">MAKKSTPWSIDEVTTFLHLIADDKIQRELDGTTRNLNVFQEVSALLSVRGYARTFQQCRDKLKKLKSEYRAVKDHNGRSGSDRRSWKWFDLMNDIYGRRPASVGREGGLDSATALLLSLHDDAIDETSEEEQSRTTGDPSSSSNPEGTPTRPQTPAPAEQPTPTQPPTPSAITTPQRVVLGKRKRGGDEHLAQEERHHVRNLAQVDRHWQLTMEATDPGKAGGNGLEKENAQTQAFNLAFLRTLGQVVDSRRGPSLQEDEPPL</sequence>
<dbReference type="PANTHER" id="PTHR47595">
    <property type="entry name" value="HEAT SHOCK 70 KDA PROTEIN 14"/>
    <property type="match status" value="1"/>
</dbReference>
<dbReference type="InterPro" id="IPR044822">
    <property type="entry name" value="Myb_DNA-bind_4"/>
</dbReference>